<gene>
    <name evidence="1" type="ORF">E2C01_023421</name>
</gene>
<accession>A0A5B7EB37</accession>
<evidence type="ECO:0000313" key="2">
    <source>
        <dbReference type="Proteomes" id="UP000324222"/>
    </source>
</evidence>
<dbReference type="AlphaFoldDB" id="A0A5B7EB37"/>
<dbReference type="Proteomes" id="UP000324222">
    <property type="component" value="Unassembled WGS sequence"/>
</dbReference>
<dbReference type="EMBL" id="VSRR010002205">
    <property type="protein sequence ID" value="MPC30163.1"/>
    <property type="molecule type" value="Genomic_DNA"/>
</dbReference>
<evidence type="ECO:0000313" key="1">
    <source>
        <dbReference type="EMBL" id="MPC30163.1"/>
    </source>
</evidence>
<comment type="caution">
    <text evidence="1">The sequence shown here is derived from an EMBL/GenBank/DDBJ whole genome shotgun (WGS) entry which is preliminary data.</text>
</comment>
<protein>
    <submittedName>
        <fullName evidence="1">Uncharacterized protein</fullName>
    </submittedName>
</protein>
<organism evidence="1 2">
    <name type="scientific">Portunus trituberculatus</name>
    <name type="common">Swimming crab</name>
    <name type="synonym">Neptunus trituberculatus</name>
    <dbReference type="NCBI Taxonomy" id="210409"/>
    <lineage>
        <taxon>Eukaryota</taxon>
        <taxon>Metazoa</taxon>
        <taxon>Ecdysozoa</taxon>
        <taxon>Arthropoda</taxon>
        <taxon>Crustacea</taxon>
        <taxon>Multicrustacea</taxon>
        <taxon>Malacostraca</taxon>
        <taxon>Eumalacostraca</taxon>
        <taxon>Eucarida</taxon>
        <taxon>Decapoda</taxon>
        <taxon>Pleocyemata</taxon>
        <taxon>Brachyura</taxon>
        <taxon>Eubrachyura</taxon>
        <taxon>Portunoidea</taxon>
        <taxon>Portunidae</taxon>
        <taxon>Portuninae</taxon>
        <taxon>Portunus</taxon>
    </lineage>
</organism>
<proteinExistence type="predicted"/>
<name>A0A5B7EB37_PORTR</name>
<reference evidence="1 2" key="1">
    <citation type="submission" date="2019-05" db="EMBL/GenBank/DDBJ databases">
        <title>Another draft genome of Portunus trituberculatus and its Hox gene families provides insights of decapod evolution.</title>
        <authorList>
            <person name="Jeong J.-H."/>
            <person name="Song I."/>
            <person name="Kim S."/>
            <person name="Choi T."/>
            <person name="Kim D."/>
            <person name="Ryu S."/>
            <person name="Kim W."/>
        </authorList>
    </citation>
    <scope>NUCLEOTIDE SEQUENCE [LARGE SCALE GENOMIC DNA]</scope>
    <source>
        <tissue evidence="1">Muscle</tissue>
    </source>
</reference>
<keyword evidence="2" id="KW-1185">Reference proteome</keyword>
<sequence length="225" mass="24147">MQTPSSEDTATKGVITEDGCYKVIQGTHLGTWRTLSITFRTFELDSLGRRVSKMLRFLLCASMSTKMTDQEAPFSPNKLQPLMASSAALARPMELPRVAILLAGDDLLASEKVELGVQGKLWVLSLLEVLHVLTLSHPAGEDSPHALDAGLAQLICLPSVIVNSSANRVLRPKIPTESFSCNCASPVCLEETPYGRSAVYGGAHIPHLLVLAGAREDAKADALVL</sequence>